<dbReference type="PANTHER" id="PTHR42877:SF4">
    <property type="entry name" value="FAD_NAD(P)-BINDING DOMAIN-CONTAINING PROTEIN-RELATED"/>
    <property type="match status" value="1"/>
</dbReference>
<dbReference type="Gene3D" id="3.50.50.60">
    <property type="entry name" value="FAD/NAD(P)-binding domain"/>
    <property type="match status" value="2"/>
</dbReference>
<dbReference type="Pfam" id="PF13738">
    <property type="entry name" value="Pyr_redox_3"/>
    <property type="match status" value="1"/>
</dbReference>
<keyword evidence="2" id="KW-1185">Reference proteome</keyword>
<dbReference type="EC" id="1.14.13.-" evidence="1"/>
<protein>
    <submittedName>
        <fullName evidence="1">Flavin-containing monooxygenase</fullName>
        <ecNumber evidence="1">1.14.13.-</ecNumber>
    </submittedName>
</protein>
<dbReference type="RefSeq" id="WP_262874206.1">
    <property type="nucleotide sequence ID" value="NZ_BAABKW010000004.1"/>
</dbReference>
<accession>A0ABW2HHI8</accession>
<comment type="caution">
    <text evidence="1">The sequence shown here is derived from an EMBL/GenBank/DDBJ whole genome shotgun (WGS) entry which is preliminary data.</text>
</comment>
<dbReference type="PANTHER" id="PTHR42877">
    <property type="entry name" value="L-ORNITHINE N(5)-MONOOXYGENASE-RELATED"/>
    <property type="match status" value="1"/>
</dbReference>
<reference evidence="2" key="1">
    <citation type="journal article" date="2019" name="Int. J. Syst. Evol. Microbiol.">
        <title>The Global Catalogue of Microorganisms (GCM) 10K type strain sequencing project: providing services to taxonomists for standard genome sequencing and annotation.</title>
        <authorList>
            <consortium name="The Broad Institute Genomics Platform"/>
            <consortium name="The Broad Institute Genome Sequencing Center for Infectious Disease"/>
            <person name="Wu L."/>
            <person name="Ma J."/>
        </authorList>
    </citation>
    <scope>NUCLEOTIDE SEQUENCE [LARGE SCALE GENOMIC DNA]</scope>
    <source>
        <strain evidence="2">CGMCC 1.15772</strain>
    </source>
</reference>
<dbReference type="EMBL" id="JBHTBE010000002">
    <property type="protein sequence ID" value="MFC7269284.1"/>
    <property type="molecule type" value="Genomic_DNA"/>
</dbReference>
<organism evidence="1 2">
    <name type="scientific">Microbacterium fluvii</name>
    <dbReference type="NCBI Taxonomy" id="415215"/>
    <lineage>
        <taxon>Bacteria</taxon>
        <taxon>Bacillati</taxon>
        <taxon>Actinomycetota</taxon>
        <taxon>Actinomycetes</taxon>
        <taxon>Micrococcales</taxon>
        <taxon>Microbacteriaceae</taxon>
        <taxon>Microbacterium</taxon>
    </lineage>
</organism>
<name>A0ABW2HHI8_9MICO</name>
<dbReference type="InterPro" id="IPR051209">
    <property type="entry name" value="FAD-bind_Monooxygenase_sf"/>
</dbReference>
<dbReference type="GO" id="GO:0004497">
    <property type="term" value="F:monooxygenase activity"/>
    <property type="evidence" value="ECO:0007669"/>
    <property type="project" value="UniProtKB-KW"/>
</dbReference>
<dbReference type="SUPFAM" id="SSF51905">
    <property type="entry name" value="FAD/NAD(P)-binding domain"/>
    <property type="match status" value="2"/>
</dbReference>
<keyword evidence="1" id="KW-0503">Monooxygenase</keyword>
<dbReference type="InterPro" id="IPR036188">
    <property type="entry name" value="FAD/NAD-bd_sf"/>
</dbReference>
<gene>
    <name evidence="1" type="ORF">ACFQRL_09960</name>
</gene>
<evidence type="ECO:0000313" key="2">
    <source>
        <dbReference type="Proteomes" id="UP001596507"/>
    </source>
</evidence>
<dbReference type="PRINTS" id="PR00411">
    <property type="entry name" value="PNDRDTASEI"/>
</dbReference>
<dbReference type="PRINTS" id="PR00368">
    <property type="entry name" value="FADPNR"/>
</dbReference>
<sequence>MTAQVDVAIVGAGFAGLAMAIALRRAGRDDFVLLERAASVGGTWRDNSYPGVACDVPAHLYGFATHPNPDWSGLYAGGDEIRSYLERVAEAEQLGDRLRLGTPMTSARWDDEGDLWVIDTPGGGIRARTLVLACGRLTEPRIPEIPGLETFPGPIFHSARWDHTADLTGRIAVVGSGASAVQLAPELARTGAVTLFQRTPAWIVPRDAHPYTDEDRERFATHPGELARLRAELYAEGEARFASRSGDATASAAAEATARAHLAAQVPDLALRALLTPDYAFGCKRVLLSDEFYPAVAAGEIALVPSALAAVHGSTLVAADGSRHEADAIVLATGFATTRQPYADLVHGEGGETLAVHWFEGMTSFGSTVVSGFPNLFILDGPNAALGHSSSVLMIEEQAAYAVRCLVARDRAGGVLRLDPAAEAAYTDEIAQAAASTPWLVGGCRNWYVDERSGRLTLLWPGTVDAFRARLARADGTEFAHVRAWT</sequence>
<dbReference type="Proteomes" id="UP001596507">
    <property type="component" value="Unassembled WGS sequence"/>
</dbReference>
<keyword evidence="1" id="KW-0560">Oxidoreductase</keyword>
<proteinExistence type="predicted"/>
<evidence type="ECO:0000313" key="1">
    <source>
        <dbReference type="EMBL" id="MFC7269284.1"/>
    </source>
</evidence>